<feature type="domain" description="Peptidase S9A N-terminal" evidence="1">
    <location>
        <begin position="55"/>
        <end position="290"/>
    </location>
</feature>
<dbReference type="Pfam" id="PF02897">
    <property type="entry name" value="Peptidase_S9_N"/>
    <property type="match status" value="1"/>
</dbReference>
<dbReference type="InterPro" id="IPR051167">
    <property type="entry name" value="Prolyl_oligopep/macrocyclase"/>
</dbReference>
<dbReference type="OrthoDB" id="248387at2759"/>
<protein>
    <recommendedName>
        <fullName evidence="1">Peptidase S9A N-terminal domain-containing protein</fullName>
    </recommendedName>
</protein>
<dbReference type="AlphaFoldDB" id="R7UCZ1"/>
<reference evidence="4" key="1">
    <citation type="submission" date="2012-12" db="EMBL/GenBank/DDBJ databases">
        <authorList>
            <person name="Hellsten U."/>
            <person name="Grimwood J."/>
            <person name="Chapman J.A."/>
            <person name="Shapiro H."/>
            <person name="Aerts A."/>
            <person name="Otillar R.P."/>
            <person name="Terry A.Y."/>
            <person name="Boore J.L."/>
            <person name="Simakov O."/>
            <person name="Marletaz F."/>
            <person name="Cho S.-J."/>
            <person name="Edsinger-Gonzales E."/>
            <person name="Havlak P."/>
            <person name="Kuo D.-H."/>
            <person name="Larsson T."/>
            <person name="Lv J."/>
            <person name="Arendt D."/>
            <person name="Savage R."/>
            <person name="Osoegawa K."/>
            <person name="de Jong P."/>
            <person name="Lindberg D.R."/>
            <person name="Seaver E.C."/>
            <person name="Weisblat D.A."/>
            <person name="Putnam N.H."/>
            <person name="Grigoriev I.V."/>
            <person name="Rokhsar D.S."/>
        </authorList>
    </citation>
    <scope>NUCLEOTIDE SEQUENCE</scope>
    <source>
        <strain evidence="4">I ESC-2004</strain>
    </source>
</reference>
<gene>
    <name evidence="2" type="ORF">CAPTEDRAFT_204595</name>
</gene>
<dbReference type="Gene3D" id="2.130.10.120">
    <property type="entry name" value="Prolyl oligopeptidase, N-terminal domain"/>
    <property type="match status" value="1"/>
</dbReference>
<evidence type="ECO:0000313" key="3">
    <source>
        <dbReference type="EnsemblMetazoa" id="CapteP204595"/>
    </source>
</evidence>
<dbReference type="EMBL" id="KB304809">
    <property type="protein sequence ID" value="ELU01668.1"/>
    <property type="molecule type" value="Genomic_DNA"/>
</dbReference>
<dbReference type="SUPFAM" id="SSF50993">
    <property type="entry name" value="Peptidase/esterase 'gauge' domain"/>
    <property type="match status" value="1"/>
</dbReference>
<reference evidence="3" key="3">
    <citation type="submission" date="2015-06" db="UniProtKB">
        <authorList>
            <consortium name="EnsemblMetazoa"/>
        </authorList>
    </citation>
    <scope>IDENTIFICATION</scope>
</reference>
<sequence>MSSAFQMFSNHMKAIILKTIPFIVTGLISLVSFGASTINQPLLQKEIPITELNYPVTPRVDVPENYFGTGINDPYRWLENDLSPEVAEWVKEENKLTQQFLGQIPYRQAIASAYEKMLDYERVSMPFPEGRHTYFYKNSGLQNQSVLYRQKDDGETEVFIDPNHFNDDGTVSMETISFSKDGSLVAYAISEGGSDWQKVVVMDTETRTVLEPALEDIKFSNIAWLGNQGFYYSSYEKPEGSLLSGKTEHHKLYFHKLGDQQKNDQVIFGANNGEQYRYVSGYTTEDERFL</sequence>
<dbReference type="OMA" id="LWRIFAN"/>
<proteinExistence type="predicted"/>
<dbReference type="PANTHER" id="PTHR42881:SF2">
    <property type="entry name" value="PROLYL ENDOPEPTIDASE"/>
    <property type="match status" value="1"/>
</dbReference>
<evidence type="ECO:0000259" key="1">
    <source>
        <dbReference type="Pfam" id="PF02897"/>
    </source>
</evidence>
<dbReference type="Proteomes" id="UP000014760">
    <property type="component" value="Unassembled WGS sequence"/>
</dbReference>
<dbReference type="STRING" id="283909.R7UCZ1"/>
<name>R7UCZ1_CAPTE</name>
<dbReference type="PANTHER" id="PTHR42881">
    <property type="entry name" value="PROLYL ENDOPEPTIDASE"/>
    <property type="match status" value="1"/>
</dbReference>
<dbReference type="InterPro" id="IPR023302">
    <property type="entry name" value="Pept_S9A_N"/>
</dbReference>
<evidence type="ECO:0000313" key="4">
    <source>
        <dbReference type="Proteomes" id="UP000014760"/>
    </source>
</evidence>
<accession>R7UCZ1</accession>
<organism evidence="2">
    <name type="scientific">Capitella teleta</name>
    <name type="common">Polychaete worm</name>
    <dbReference type="NCBI Taxonomy" id="283909"/>
    <lineage>
        <taxon>Eukaryota</taxon>
        <taxon>Metazoa</taxon>
        <taxon>Spiralia</taxon>
        <taxon>Lophotrochozoa</taxon>
        <taxon>Annelida</taxon>
        <taxon>Polychaeta</taxon>
        <taxon>Sedentaria</taxon>
        <taxon>Scolecida</taxon>
        <taxon>Capitellidae</taxon>
        <taxon>Capitella</taxon>
    </lineage>
</organism>
<dbReference type="GO" id="GO:0004252">
    <property type="term" value="F:serine-type endopeptidase activity"/>
    <property type="evidence" value="ECO:0007669"/>
    <property type="project" value="InterPro"/>
</dbReference>
<evidence type="ECO:0000313" key="2">
    <source>
        <dbReference type="EMBL" id="ELU01668.1"/>
    </source>
</evidence>
<dbReference type="EnsemblMetazoa" id="CapteT204595">
    <property type="protein sequence ID" value="CapteP204595"/>
    <property type="gene ID" value="CapteG204595"/>
</dbReference>
<keyword evidence="4" id="KW-1185">Reference proteome</keyword>
<reference evidence="2 4" key="2">
    <citation type="journal article" date="2013" name="Nature">
        <title>Insights into bilaterian evolution from three spiralian genomes.</title>
        <authorList>
            <person name="Simakov O."/>
            <person name="Marletaz F."/>
            <person name="Cho S.J."/>
            <person name="Edsinger-Gonzales E."/>
            <person name="Havlak P."/>
            <person name="Hellsten U."/>
            <person name="Kuo D.H."/>
            <person name="Larsson T."/>
            <person name="Lv J."/>
            <person name="Arendt D."/>
            <person name="Savage R."/>
            <person name="Osoegawa K."/>
            <person name="de Jong P."/>
            <person name="Grimwood J."/>
            <person name="Chapman J.A."/>
            <person name="Shapiro H."/>
            <person name="Aerts A."/>
            <person name="Otillar R.P."/>
            <person name="Terry A.Y."/>
            <person name="Boore J.L."/>
            <person name="Grigoriev I.V."/>
            <person name="Lindberg D.R."/>
            <person name="Seaver E.C."/>
            <person name="Weisblat D.A."/>
            <person name="Putnam N.H."/>
            <person name="Rokhsar D.S."/>
        </authorList>
    </citation>
    <scope>NUCLEOTIDE SEQUENCE</scope>
    <source>
        <strain evidence="2 4">I ESC-2004</strain>
    </source>
</reference>
<feature type="non-terminal residue" evidence="2">
    <location>
        <position position="290"/>
    </location>
</feature>
<dbReference type="HOGENOM" id="CLU_086203_1_0_1"/>
<dbReference type="GO" id="GO:0005829">
    <property type="term" value="C:cytosol"/>
    <property type="evidence" value="ECO:0007669"/>
    <property type="project" value="TreeGrafter"/>
</dbReference>
<dbReference type="GO" id="GO:0070012">
    <property type="term" value="F:oligopeptidase activity"/>
    <property type="evidence" value="ECO:0007669"/>
    <property type="project" value="TreeGrafter"/>
</dbReference>
<dbReference type="EMBL" id="AMQN01046665">
    <property type="status" value="NOT_ANNOTATED_CDS"/>
    <property type="molecule type" value="Genomic_DNA"/>
</dbReference>